<feature type="transmembrane region" description="Helical" evidence="1">
    <location>
        <begin position="22"/>
        <end position="45"/>
    </location>
</feature>
<dbReference type="AlphaFoldDB" id="A0A9D8KX60"/>
<keyword evidence="1" id="KW-1133">Transmembrane helix</keyword>
<comment type="caution">
    <text evidence="2">The sequence shown here is derived from an EMBL/GenBank/DDBJ whole genome shotgun (WGS) entry which is preliminary data.</text>
</comment>
<evidence type="ECO:0000256" key="1">
    <source>
        <dbReference type="SAM" id="Phobius"/>
    </source>
</evidence>
<gene>
    <name evidence="2" type="ORF">J0H45_05790</name>
</gene>
<evidence type="ECO:0000313" key="2">
    <source>
        <dbReference type="EMBL" id="MBN8798857.1"/>
    </source>
</evidence>
<organism evidence="2 3">
    <name type="scientific">Stenotrophomonas nitritireducens</name>
    <dbReference type="NCBI Taxonomy" id="83617"/>
    <lineage>
        <taxon>Bacteria</taxon>
        <taxon>Pseudomonadati</taxon>
        <taxon>Pseudomonadota</taxon>
        <taxon>Gammaproteobacteria</taxon>
        <taxon>Lysobacterales</taxon>
        <taxon>Lysobacteraceae</taxon>
        <taxon>Stenotrophomonas</taxon>
    </lineage>
</organism>
<protein>
    <submittedName>
        <fullName evidence="2">ABC transporter permease</fullName>
    </submittedName>
</protein>
<keyword evidence="1" id="KW-0812">Transmembrane</keyword>
<feature type="non-terminal residue" evidence="2">
    <location>
        <position position="1"/>
    </location>
</feature>
<accession>A0A9D8KX60</accession>
<sequence>ALGLWLIRQQPDDYARLAQLDIGTLLMTFALALLASLLAGMLPAWRAMQVPPALQLKSQ</sequence>
<dbReference type="Proteomes" id="UP000664815">
    <property type="component" value="Unassembled WGS sequence"/>
</dbReference>
<proteinExistence type="predicted"/>
<evidence type="ECO:0000313" key="3">
    <source>
        <dbReference type="Proteomes" id="UP000664815"/>
    </source>
</evidence>
<name>A0A9D8KX60_9GAMM</name>
<dbReference type="EMBL" id="JAFKMG010000533">
    <property type="protein sequence ID" value="MBN8798857.1"/>
    <property type="molecule type" value="Genomic_DNA"/>
</dbReference>
<keyword evidence="1" id="KW-0472">Membrane</keyword>
<reference evidence="2" key="1">
    <citation type="submission" date="2021-02" db="EMBL/GenBank/DDBJ databases">
        <title>Thiocyanate and organic carbon inputs drive convergent selection for specific autotrophic Afipia and Thiobacillus strains within complex microbiomes.</title>
        <authorList>
            <person name="Huddy R.J."/>
            <person name="Sachdeva R."/>
            <person name="Kadzinga F."/>
            <person name="Kantor R.S."/>
            <person name="Harrison S.T.L."/>
            <person name="Banfield J.F."/>
        </authorList>
    </citation>
    <scope>NUCLEOTIDE SEQUENCE</scope>
    <source>
        <strain evidence="2">SCN18_10_11_15_R1_P_69_7</strain>
    </source>
</reference>